<keyword evidence="3" id="KW-0804">Transcription</keyword>
<evidence type="ECO:0000256" key="4">
    <source>
        <dbReference type="PROSITE-ProRule" id="PRU00169"/>
    </source>
</evidence>
<sequence length="561" mass="64333">MYRLLIVDDEPVIVDSLGQLFREQNPELDVCQAYSAIEALEWIKRAKVDIVISDIRMPEKNGLQLIDELMHYWPSCKVVFLTGYDEFDYVYSAIRKNADFYILKTEDDVVLLEAVHQCIRQLDEENARVGMLEAARSQIMLTGPLFRKQLLEAALHGEDVKDLIAESDDWTGDSAAGERLALKLDARNPVLLLACRVDSWRPEATYGRKLQTYYSIQHVVEERMAKSVVRESLIFGHELIVWFLQPDPEANKFYEENGSVDWRGLSVYLSGVLESVQQDCGEEAGENPIFVIAKQAAEWEGVHREFDLLRQFLKRRLFPNHASAVIDLGAQGGLEARSAETRVTPMLEFKRKLHELEKSLDGEEEDIFERICRELLADIREQIGQHYLTGTEKYYGFLLVFLGAMDALEVEQMSMTDIPTDWSAAAEHFVGLGRRICADKRQRRDREGDALIRRLQSYVQDNLHSDLSLVRIAEVTFFNPSYLSRLYKQHTGTNLSDYIHAARLEAAKRMLEQPGMKANDIADKLGFSSPSYFSTFFRKMTGRTPQEYREDLASSGRKSTK</sequence>
<dbReference type="InterPro" id="IPR018060">
    <property type="entry name" value="HTH_AraC"/>
</dbReference>
<dbReference type="Proteomes" id="UP000502248">
    <property type="component" value="Chromosome"/>
</dbReference>
<evidence type="ECO:0000259" key="5">
    <source>
        <dbReference type="PROSITE" id="PS01124"/>
    </source>
</evidence>
<gene>
    <name evidence="7" type="ORF">HH215_26700</name>
</gene>
<evidence type="ECO:0000256" key="3">
    <source>
        <dbReference type="ARBA" id="ARBA00023163"/>
    </source>
</evidence>
<keyword evidence="4" id="KW-0597">Phosphoprotein</keyword>
<proteinExistence type="predicted"/>
<feature type="domain" description="Response regulatory" evidence="6">
    <location>
        <begin position="3"/>
        <end position="119"/>
    </location>
</feature>
<organism evidence="7 8">
    <name type="scientific">Cohnella herbarum</name>
    <dbReference type="NCBI Taxonomy" id="2728023"/>
    <lineage>
        <taxon>Bacteria</taxon>
        <taxon>Bacillati</taxon>
        <taxon>Bacillota</taxon>
        <taxon>Bacilli</taxon>
        <taxon>Bacillales</taxon>
        <taxon>Paenibacillaceae</taxon>
        <taxon>Cohnella</taxon>
    </lineage>
</organism>
<dbReference type="KEGG" id="cheb:HH215_26700"/>
<dbReference type="GO" id="GO:0043565">
    <property type="term" value="F:sequence-specific DNA binding"/>
    <property type="evidence" value="ECO:0007669"/>
    <property type="project" value="InterPro"/>
</dbReference>
<keyword evidence="8" id="KW-1185">Reference proteome</keyword>
<dbReference type="SUPFAM" id="SSF46689">
    <property type="entry name" value="Homeodomain-like"/>
    <property type="match status" value="2"/>
</dbReference>
<dbReference type="Pfam" id="PF00072">
    <property type="entry name" value="Response_reg"/>
    <property type="match status" value="1"/>
</dbReference>
<reference evidence="7 8" key="1">
    <citation type="submission" date="2020-04" db="EMBL/GenBank/DDBJ databases">
        <title>Genome sequencing of novel species.</title>
        <authorList>
            <person name="Heo J."/>
            <person name="Kim S.-J."/>
            <person name="Kim J.-S."/>
            <person name="Hong S.-B."/>
            <person name="Kwon S.-W."/>
        </authorList>
    </citation>
    <scope>NUCLEOTIDE SEQUENCE [LARGE SCALE GENOMIC DNA]</scope>
    <source>
        <strain evidence="7 8">MFER-1</strain>
    </source>
</reference>
<dbReference type="AlphaFoldDB" id="A0A7Z2VNS4"/>
<feature type="domain" description="HTH araC/xylS-type" evidence="5">
    <location>
        <begin position="453"/>
        <end position="551"/>
    </location>
</feature>
<dbReference type="PROSITE" id="PS50110">
    <property type="entry name" value="RESPONSE_REGULATORY"/>
    <property type="match status" value="1"/>
</dbReference>
<dbReference type="SUPFAM" id="SSF52172">
    <property type="entry name" value="CheY-like"/>
    <property type="match status" value="1"/>
</dbReference>
<dbReference type="Pfam" id="PF12833">
    <property type="entry name" value="HTH_18"/>
    <property type="match status" value="1"/>
</dbReference>
<dbReference type="GO" id="GO:0003700">
    <property type="term" value="F:DNA-binding transcription factor activity"/>
    <property type="evidence" value="ECO:0007669"/>
    <property type="project" value="InterPro"/>
</dbReference>
<dbReference type="PANTHER" id="PTHR43280">
    <property type="entry name" value="ARAC-FAMILY TRANSCRIPTIONAL REGULATOR"/>
    <property type="match status" value="1"/>
</dbReference>
<dbReference type="InterPro" id="IPR020449">
    <property type="entry name" value="Tscrpt_reg_AraC-type_HTH"/>
</dbReference>
<evidence type="ECO:0000259" key="6">
    <source>
        <dbReference type="PROSITE" id="PS50110"/>
    </source>
</evidence>
<dbReference type="InterPro" id="IPR011006">
    <property type="entry name" value="CheY-like_superfamily"/>
</dbReference>
<evidence type="ECO:0000256" key="2">
    <source>
        <dbReference type="ARBA" id="ARBA00023125"/>
    </source>
</evidence>
<dbReference type="InterPro" id="IPR009057">
    <property type="entry name" value="Homeodomain-like_sf"/>
</dbReference>
<dbReference type="Gene3D" id="1.10.10.60">
    <property type="entry name" value="Homeodomain-like"/>
    <property type="match status" value="2"/>
</dbReference>
<keyword evidence="2" id="KW-0238">DNA-binding</keyword>
<evidence type="ECO:0000256" key="1">
    <source>
        <dbReference type="ARBA" id="ARBA00023015"/>
    </source>
</evidence>
<dbReference type="PROSITE" id="PS01124">
    <property type="entry name" value="HTH_ARAC_FAMILY_2"/>
    <property type="match status" value="1"/>
</dbReference>
<protein>
    <submittedName>
        <fullName evidence="7">Helix-turn-helix domain-containing protein</fullName>
    </submittedName>
</protein>
<dbReference type="SMART" id="SM00448">
    <property type="entry name" value="REC"/>
    <property type="match status" value="1"/>
</dbReference>
<dbReference type="RefSeq" id="WP_169282650.1">
    <property type="nucleotide sequence ID" value="NZ_CP051680.1"/>
</dbReference>
<dbReference type="GO" id="GO:0000160">
    <property type="term" value="P:phosphorelay signal transduction system"/>
    <property type="evidence" value="ECO:0007669"/>
    <property type="project" value="InterPro"/>
</dbReference>
<dbReference type="EMBL" id="CP051680">
    <property type="protein sequence ID" value="QJD86401.1"/>
    <property type="molecule type" value="Genomic_DNA"/>
</dbReference>
<dbReference type="PANTHER" id="PTHR43280:SF2">
    <property type="entry name" value="HTH-TYPE TRANSCRIPTIONAL REGULATOR EXSA"/>
    <property type="match status" value="1"/>
</dbReference>
<dbReference type="SMART" id="SM00342">
    <property type="entry name" value="HTH_ARAC"/>
    <property type="match status" value="1"/>
</dbReference>
<dbReference type="InterPro" id="IPR001789">
    <property type="entry name" value="Sig_transdc_resp-reg_receiver"/>
</dbReference>
<feature type="modified residue" description="4-aspartylphosphate" evidence="4">
    <location>
        <position position="54"/>
    </location>
</feature>
<evidence type="ECO:0000313" key="8">
    <source>
        <dbReference type="Proteomes" id="UP000502248"/>
    </source>
</evidence>
<accession>A0A7Z2VNS4</accession>
<dbReference type="Gene3D" id="3.40.50.2300">
    <property type="match status" value="1"/>
</dbReference>
<evidence type="ECO:0000313" key="7">
    <source>
        <dbReference type="EMBL" id="QJD86401.1"/>
    </source>
</evidence>
<dbReference type="PRINTS" id="PR00032">
    <property type="entry name" value="HTHARAC"/>
</dbReference>
<keyword evidence="1" id="KW-0805">Transcription regulation</keyword>
<dbReference type="CDD" id="cd17536">
    <property type="entry name" value="REC_YesN-like"/>
    <property type="match status" value="1"/>
</dbReference>
<name>A0A7Z2VNS4_9BACL</name>